<dbReference type="AlphaFoldDB" id="A0A239KWX2"/>
<evidence type="ECO:0000259" key="6">
    <source>
        <dbReference type="Pfam" id="PF00082"/>
    </source>
</evidence>
<proteinExistence type="inferred from homology"/>
<name>A0A239KWX2_9BACT</name>
<protein>
    <submittedName>
        <fullName evidence="7">Subtilase family protein</fullName>
    </submittedName>
</protein>
<keyword evidence="3 5" id="KW-0378">Hydrolase</keyword>
<keyword evidence="8" id="KW-1185">Reference proteome</keyword>
<dbReference type="InterPro" id="IPR023828">
    <property type="entry name" value="Peptidase_S8_Ser-AS"/>
</dbReference>
<evidence type="ECO:0000256" key="1">
    <source>
        <dbReference type="ARBA" id="ARBA00011073"/>
    </source>
</evidence>
<keyword evidence="2 5" id="KW-0645">Protease</keyword>
<evidence type="ECO:0000256" key="3">
    <source>
        <dbReference type="ARBA" id="ARBA00022801"/>
    </source>
</evidence>
<feature type="domain" description="Peptidase S8/S53" evidence="6">
    <location>
        <begin position="138"/>
        <end position="401"/>
    </location>
</feature>
<dbReference type="PROSITE" id="PS00138">
    <property type="entry name" value="SUBTILASE_SER"/>
    <property type="match status" value="1"/>
</dbReference>
<evidence type="ECO:0000313" key="8">
    <source>
        <dbReference type="Proteomes" id="UP000198356"/>
    </source>
</evidence>
<dbReference type="RefSeq" id="WP_089409291.1">
    <property type="nucleotide sequence ID" value="NZ_FZOU01000005.1"/>
</dbReference>
<dbReference type="OrthoDB" id="178184at2"/>
<dbReference type="InterPro" id="IPR015500">
    <property type="entry name" value="Peptidase_S8_subtilisin-rel"/>
</dbReference>
<feature type="active site" description="Charge relay system" evidence="5">
    <location>
        <position position="377"/>
    </location>
</feature>
<accession>A0A239KWX2</accession>
<dbReference type="InterPro" id="IPR050131">
    <property type="entry name" value="Peptidase_S8_subtilisin-like"/>
</dbReference>
<gene>
    <name evidence="7" type="ORF">SAMN05421770_105233</name>
</gene>
<evidence type="ECO:0000256" key="2">
    <source>
        <dbReference type="ARBA" id="ARBA00022670"/>
    </source>
</evidence>
<feature type="active site" description="Charge relay system" evidence="5">
    <location>
        <position position="147"/>
    </location>
</feature>
<evidence type="ECO:0000256" key="5">
    <source>
        <dbReference type="PROSITE-ProRule" id="PRU01240"/>
    </source>
</evidence>
<keyword evidence="4 5" id="KW-0720">Serine protease</keyword>
<dbReference type="PRINTS" id="PR00723">
    <property type="entry name" value="SUBTILISIN"/>
</dbReference>
<dbReference type="SUPFAM" id="SSF52743">
    <property type="entry name" value="Subtilisin-like"/>
    <property type="match status" value="1"/>
</dbReference>
<feature type="active site" description="Charge relay system" evidence="5">
    <location>
        <position position="190"/>
    </location>
</feature>
<dbReference type="CDD" id="cd00306">
    <property type="entry name" value="Peptidases_S8_S53"/>
    <property type="match status" value="1"/>
</dbReference>
<reference evidence="7 8" key="1">
    <citation type="submission" date="2017-06" db="EMBL/GenBank/DDBJ databases">
        <authorList>
            <person name="Kim H.J."/>
            <person name="Triplett B.A."/>
        </authorList>
    </citation>
    <scope>NUCLEOTIDE SEQUENCE [LARGE SCALE GENOMIC DNA]</scope>
    <source>
        <strain evidence="7 8">DSM 18704</strain>
    </source>
</reference>
<dbReference type="Proteomes" id="UP000198356">
    <property type="component" value="Unassembled WGS sequence"/>
</dbReference>
<dbReference type="GO" id="GO:0004252">
    <property type="term" value="F:serine-type endopeptidase activity"/>
    <property type="evidence" value="ECO:0007669"/>
    <property type="project" value="UniProtKB-UniRule"/>
</dbReference>
<dbReference type="InterPro" id="IPR036852">
    <property type="entry name" value="Peptidase_S8/S53_dom_sf"/>
</dbReference>
<dbReference type="PANTHER" id="PTHR43806">
    <property type="entry name" value="PEPTIDASE S8"/>
    <property type="match status" value="1"/>
</dbReference>
<dbReference type="PANTHER" id="PTHR43806:SF11">
    <property type="entry name" value="CEREVISIN-RELATED"/>
    <property type="match status" value="1"/>
</dbReference>
<comment type="similarity">
    <text evidence="1 5">Belongs to the peptidase S8 family.</text>
</comment>
<organism evidence="7 8">
    <name type="scientific">Granulicella rosea</name>
    <dbReference type="NCBI Taxonomy" id="474952"/>
    <lineage>
        <taxon>Bacteria</taxon>
        <taxon>Pseudomonadati</taxon>
        <taxon>Acidobacteriota</taxon>
        <taxon>Terriglobia</taxon>
        <taxon>Terriglobales</taxon>
        <taxon>Acidobacteriaceae</taxon>
        <taxon>Granulicella</taxon>
    </lineage>
</organism>
<sequence>MLHHSGKLLVKVVNRSFAAVMGGPNALTINRFTTRALSPLPAAPAFDANAIGDQWLQATPAAGAAYQNPWDLAHQTASAQGYAEFMEPDLLNLPATPLPVPASQEADPSWPPATFVSPAWHLQDGFTGFLDVRAQATGKGVRIAHLDTGYADQHVSKPRNLRPDLGWNFYEGNSSTIDPATTGLLDNPGHGPATIAILAGNTVSLADGGQIYNGDFGGAPDAEVVPVRVGPSVVHFYTAAVAQGLNWAIAPANDTANRCDVVTLSHGGVPSAAWADAVNACYDAGIVVVAASGDNVSVVVPLPTHSTVYPSAFGRVITVTGATYDKTPYVTHGIGKMQGNWGPDIVMKKAVASFTPNIAKMVLGTTNGFYMNFGGTSASTPQVAAACALWIQLYGASYPANWQRVEACRLALFESVQNPGADTEHIGRGILNVPAMLDSALAARIQALMAGGTVQPMQPDSVSFGFWRTLFNIAPPNSAEDAMYDLEVAQILHRSTQPELATAFLNYTNTGVIDPTQAPRLRTLLAAEPDISNALTAKIAAIQAAPPAPVPVVPPPAG</sequence>
<evidence type="ECO:0000313" key="7">
    <source>
        <dbReference type="EMBL" id="SNT22009.1"/>
    </source>
</evidence>
<dbReference type="GO" id="GO:0006508">
    <property type="term" value="P:proteolysis"/>
    <property type="evidence" value="ECO:0007669"/>
    <property type="project" value="UniProtKB-KW"/>
</dbReference>
<dbReference type="EMBL" id="FZOU01000005">
    <property type="protein sequence ID" value="SNT22009.1"/>
    <property type="molecule type" value="Genomic_DNA"/>
</dbReference>
<dbReference type="InterPro" id="IPR000209">
    <property type="entry name" value="Peptidase_S8/S53_dom"/>
</dbReference>
<dbReference type="Gene3D" id="3.40.50.200">
    <property type="entry name" value="Peptidase S8/S53 domain"/>
    <property type="match status" value="1"/>
</dbReference>
<dbReference type="Pfam" id="PF00082">
    <property type="entry name" value="Peptidase_S8"/>
    <property type="match status" value="1"/>
</dbReference>
<dbReference type="PROSITE" id="PS51892">
    <property type="entry name" value="SUBTILASE"/>
    <property type="match status" value="1"/>
</dbReference>
<evidence type="ECO:0000256" key="4">
    <source>
        <dbReference type="ARBA" id="ARBA00022825"/>
    </source>
</evidence>